<reference evidence="1 2" key="1">
    <citation type="journal article" date="2023" name="Science">
        <title>Complex scaffold remodeling in plant triterpene biosynthesis.</title>
        <authorList>
            <person name="De La Pena R."/>
            <person name="Hodgson H."/>
            <person name="Liu J.C."/>
            <person name="Stephenson M.J."/>
            <person name="Martin A.C."/>
            <person name="Owen C."/>
            <person name="Harkess A."/>
            <person name="Leebens-Mack J."/>
            <person name="Jimenez L.E."/>
            <person name="Osbourn A."/>
            <person name="Sattely E.S."/>
        </authorList>
    </citation>
    <scope>NUCLEOTIDE SEQUENCE [LARGE SCALE GENOMIC DNA]</scope>
    <source>
        <strain evidence="2">cv. JPN11</strain>
        <tissue evidence="1">Leaf</tissue>
    </source>
</reference>
<dbReference type="EMBL" id="CM051407">
    <property type="protein sequence ID" value="KAJ4701184.1"/>
    <property type="molecule type" value="Genomic_DNA"/>
</dbReference>
<protein>
    <submittedName>
        <fullName evidence="1">1-phosphatidylinositol-3-phosphate 5-kinase</fullName>
    </submittedName>
</protein>
<proteinExistence type="predicted"/>
<keyword evidence="2" id="KW-1185">Reference proteome</keyword>
<evidence type="ECO:0000313" key="2">
    <source>
        <dbReference type="Proteomes" id="UP001164539"/>
    </source>
</evidence>
<sequence length="1645" mass="183757">MCSMCHHCGAELTKAKEEKRKLENVNSLKINNEGPIWSCRICGEKQEREYMRPDNLTPFSTPMISPTISLSSSDRSFSSCSEFSVDVNPNDRSDQQESAINNNQEDTSFRLNGRLQNSRLEGSVNGLERTNKMTQSILKDVGSGNDNDIVKEVEIMQPSNGQEVKVNGVENISGSHNNESEDSQSVDREMDVQIWEPPEPEDPEDDIEGSVAYNDDDDDECGDGTKWGKPSSLSHFRDECSGRYKFKEEKQRTMEKVVSGKFKAIVSQLLKSVGVASYVKDGESWVDIVTSLSWEAASSLRPDSVDGKAMDLNSYIKVKCIATGSRNQSQVIKGLSSSGLSSFNAMEQEKGYLKSVMEMIEMCQPNVVLVEKSVSRDIQESILAKGMTLVFDMKLHRLERVARCTGSPIVSSDALTNKKLRHCDSFHIEKFVEEHAGFTEGGKRPSKTLMFIEGCPTRLGCTVLLKGSTSDELKRIKSVVQCAVIMAYHLILETSFLVDQRAMFSTIAFADAADISPMDKKYPALENGNSNFPCLEDSTAESDSRTEDIPISNGFHEDSSCATSGFEGDPMLSFEPYNPAVFSGFSSLSASLKKVIGENFPLASAAAAYPSLSSYLGFHGREQNCQITDVPVSKVMEVSDPCEMEIRSSSDEEKSLDGQPTSFPACSEAPVNIDCGNHEDQSQSKGGANASLDSQSILVLMSSRNALRGTICEQSHFSHIMFYKNFDAPVGKFLQDNLLNQRRQCATCGELPEAHFYYYAHHNKQLTIRVKRLPDRMCLPGEAEGKIWMWGCCGKCKTGNGVSKSTKRVLISAAACGLSFGKFLELSFSHHSASSRLSSCGHSFHRDFLYFFGLGPMVAMFRYSPVTTYTVSLPPQQLEFSNSINKEWLKEEFQNLYTKGILLFTEVESSLKQIASRSAGLILNLQGSLKEFSVTLEILKRERAMFEVDIQNIVAKNAIPEEGFHRLLSLNRLRWELLLQSCIWDRRLHSLLLPDPTVVMTRAAEKVVPEPLNLKMDDTTAGGNDGMENDSVDGVKFMSDTSDEANDFVVKEIPVDGPDQESEEKEDIHNTSTVAEDVKTPVGGLSPNRLYNQDFTARPNVSENHSGDANFQAEKFPLVESFQVNGTFPNSTNLTKSDSFVDSNVAKIGTSLRSLLSDLEKLNGWFWMPFSELRQIYMKDLQRGYVPKFECVSSYTPENLPAVCQLISEESARLHIPLGTDNYMVSDYEGELSSIIACALTLLKDLPVSTLVLNEESGRESEMAVKTIESLRSLTRIPTITSPHWSINGSSDSDSIHSALSSSSEESRFSSFDGLNLLESLIPPEVLSPEVSIGVTKSLAKGKYSVKCLYANQFRDLRSRCCPSELNYIDSLSRCRNWDAKGGKSKSFFAKTLDDRFIIKEIKKTEFDSFDKFALHYFKYMNESYDLGNQTCLAKVLGIYQVTVRQTKSGKEVRHDLMVMENLTFGRNITRQYDLKGALHARFNSAVDGSGNVLLDQNFVNDMNSSPLYVSNNAKRHLHRAVWNDTTFLNSIDVMDYSLLVGVDSQHRELVCGIIDYLRQYTWDKHLETWVKSSLVPKNVLPTVISPKEYKKRFRKFMSTHFLSVPDHWCSPETRDPCELCGIKDDDDSSRSKAKKERSRNGIPV</sequence>
<evidence type="ECO:0000313" key="1">
    <source>
        <dbReference type="EMBL" id="KAJ4701184.1"/>
    </source>
</evidence>
<organism evidence="1 2">
    <name type="scientific">Melia azedarach</name>
    <name type="common">Chinaberry tree</name>
    <dbReference type="NCBI Taxonomy" id="155640"/>
    <lineage>
        <taxon>Eukaryota</taxon>
        <taxon>Viridiplantae</taxon>
        <taxon>Streptophyta</taxon>
        <taxon>Embryophyta</taxon>
        <taxon>Tracheophyta</taxon>
        <taxon>Spermatophyta</taxon>
        <taxon>Magnoliopsida</taxon>
        <taxon>eudicotyledons</taxon>
        <taxon>Gunneridae</taxon>
        <taxon>Pentapetalae</taxon>
        <taxon>rosids</taxon>
        <taxon>malvids</taxon>
        <taxon>Sapindales</taxon>
        <taxon>Meliaceae</taxon>
        <taxon>Melia</taxon>
    </lineage>
</organism>
<accession>A0ACC1WQE4</accession>
<comment type="caution">
    <text evidence="1">The sequence shown here is derived from an EMBL/GenBank/DDBJ whole genome shotgun (WGS) entry which is preliminary data.</text>
</comment>
<name>A0ACC1WQE4_MELAZ</name>
<dbReference type="Proteomes" id="UP001164539">
    <property type="component" value="Chromosome 14"/>
</dbReference>
<gene>
    <name evidence="1" type="ORF">OWV82_024464</name>
</gene>